<accession>X1E986</accession>
<dbReference type="Gene3D" id="3.40.350.10">
    <property type="entry name" value="Creatinase/prolidase N-terminal domain"/>
    <property type="match status" value="1"/>
</dbReference>
<name>X1E986_9ZZZZ</name>
<organism evidence="1">
    <name type="scientific">marine sediment metagenome</name>
    <dbReference type="NCBI Taxonomy" id="412755"/>
    <lineage>
        <taxon>unclassified sequences</taxon>
        <taxon>metagenomes</taxon>
        <taxon>ecological metagenomes</taxon>
    </lineage>
</organism>
<protein>
    <recommendedName>
        <fullName evidence="2">Creatinase N-terminal domain-containing protein</fullName>
    </recommendedName>
</protein>
<reference evidence="1" key="1">
    <citation type="journal article" date="2014" name="Front. Microbiol.">
        <title>High frequency of phylogenetically diverse reductive dehalogenase-homologous genes in deep subseafloor sedimentary metagenomes.</title>
        <authorList>
            <person name="Kawai M."/>
            <person name="Futagami T."/>
            <person name="Toyoda A."/>
            <person name="Takaki Y."/>
            <person name="Nishi S."/>
            <person name="Hori S."/>
            <person name="Arai W."/>
            <person name="Tsubouchi T."/>
            <person name="Morono Y."/>
            <person name="Uchiyama I."/>
            <person name="Ito T."/>
            <person name="Fujiyama A."/>
            <person name="Inagaki F."/>
            <person name="Takami H."/>
        </authorList>
    </citation>
    <scope>NUCLEOTIDE SEQUENCE</scope>
    <source>
        <strain evidence="1">Expedition CK06-06</strain>
    </source>
</reference>
<gene>
    <name evidence="1" type="ORF">S01H4_53098</name>
</gene>
<evidence type="ECO:0008006" key="2">
    <source>
        <dbReference type="Google" id="ProtNLM"/>
    </source>
</evidence>
<proteinExistence type="predicted"/>
<feature type="non-terminal residue" evidence="1">
    <location>
        <position position="82"/>
    </location>
</feature>
<sequence>MEDPKQRLTTCISDAELERRWTAAREMMREHKIDYLIVRNDEEFLGGYVKWFTDLPARHSYPFTVIFPVDEEMTLIAFLRCS</sequence>
<dbReference type="AlphaFoldDB" id="X1E986"/>
<comment type="caution">
    <text evidence="1">The sequence shown here is derived from an EMBL/GenBank/DDBJ whole genome shotgun (WGS) entry which is preliminary data.</text>
</comment>
<dbReference type="EMBL" id="BART01030403">
    <property type="protein sequence ID" value="GAH16935.1"/>
    <property type="molecule type" value="Genomic_DNA"/>
</dbReference>
<evidence type="ECO:0000313" key="1">
    <source>
        <dbReference type="EMBL" id="GAH16935.1"/>
    </source>
</evidence>
<dbReference type="InterPro" id="IPR029149">
    <property type="entry name" value="Creatin/AminoP/Spt16_N"/>
</dbReference>
<dbReference type="SUPFAM" id="SSF53092">
    <property type="entry name" value="Creatinase/prolidase N-terminal domain"/>
    <property type="match status" value="1"/>
</dbReference>